<evidence type="ECO:0000313" key="3">
    <source>
        <dbReference type="Proteomes" id="UP000019760"/>
    </source>
</evidence>
<dbReference type="AlphaFoldDB" id="A0A023D6B4"/>
<feature type="transmembrane region" description="Helical" evidence="1">
    <location>
        <begin position="31"/>
        <end position="52"/>
    </location>
</feature>
<gene>
    <name evidence="2" type="ORF">Amme_072_013</name>
</gene>
<accession>A0A023D6B4</accession>
<keyword evidence="1" id="KW-0472">Membrane</keyword>
<feature type="transmembrane region" description="Helical" evidence="1">
    <location>
        <begin position="64"/>
        <end position="83"/>
    </location>
</feature>
<organism evidence="2 3">
    <name type="scientific">Acidomonas methanolica NBRC 104435</name>
    <dbReference type="NCBI Taxonomy" id="1231351"/>
    <lineage>
        <taxon>Bacteria</taxon>
        <taxon>Pseudomonadati</taxon>
        <taxon>Pseudomonadota</taxon>
        <taxon>Alphaproteobacteria</taxon>
        <taxon>Acetobacterales</taxon>
        <taxon>Acetobacteraceae</taxon>
        <taxon>Acidomonas</taxon>
    </lineage>
</organism>
<keyword evidence="1" id="KW-0812">Transmembrane</keyword>
<evidence type="ECO:0000256" key="1">
    <source>
        <dbReference type="SAM" id="Phobius"/>
    </source>
</evidence>
<dbReference type="EMBL" id="BAND01000072">
    <property type="protein sequence ID" value="GAJ29644.1"/>
    <property type="molecule type" value="Genomic_DNA"/>
</dbReference>
<comment type="caution">
    <text evidence="2">The sequence shown here is derived from an EMBL/GenBank/DDBJ whole genome shotgun (WGS) entry which is preliminary data.</text>
</comment>
<protein>
    <submittedName>
        <fullName evidence="2">Uncharacterized protein</fullName>
    </submittedName>
</protein>
<dbReference type="Proteomes" id="UP000019760">
    <property type="component" value="Unassembled WGS sequence"/>
</dbReference>
<evidence type="ECO:0000313" key="2">
    <source>
        <dbReference type="EMBL" id="GAJ29644.1"/>
    </source>
</evidence>
<proteinExistence type="predicted"/>
<keyword evidence="1" id="KW-1133">Transmembrane helix</keyword>
<feature type="transmembrane region" description="Helical" evidence="1">
    <location>
        <begin position="95"/>
        <end position="116"/>
    </location>
</feature>
<keyword evidence="3" id="KW-1185">Reference proteome</keyword>
<sequence length="170" mass="18370">MTASSSLAAGGRSNSASTVSIVGWSVGLTALTVLLPGPTVALVVWILPVLLLRILSGERRSHRSLAALFFLLAAVVHPLHLIWEAQGGWEKCVELTLDPMVLATGWVAVGASWFIAEGSELAQRLTALLKRSKHRRLLVQRAEALRAEWGFEETSSAGEKERPRPVAESK</sequence>
<reference evidence="3" key="1">
    <citation type="journal article" date="2014" name="FEMS Microbiol. Lett.">
        <title>Draft Genomic DNA Sequence of the Facultatively Methylotrophic Bacterium Acidomonas methanolica type strain MB58.</title>
        <authorList>
            <person name="Higashiura N."/>
            <person name="Hadano H."/>
            <person name="Hirakawa H."/>
            <person name="Matsutani M."/>
            <person name="Takabe S."/>
            <person name="Matsushita K."/>
            <person name="Azuma Y."/>
        </authorList>
    </citation>
    <scope>NUCLEOTIDE SEQUENCE [LARGE SCALE GENOMIC DNA]</scope>
    <source>
        <strain evidence="3">MB58</strain>
    </source>
</reference>
<name>A0A023D6B4_ACIMT</name>
<reference evidence="2 3" key="2">
    <citation type="journal article" date="2014" name="FEMS Microbiol. Lett.">
        <title>Draft genomic DNA sequence of the facultatively methylotrophic bacterium Acidomonas methanolica type strain MB58.</title>
        <authorList>
            <person name="Higashiura N."/>
            <person name="Hadano H."/>
            <person name="Hirakawa H."/>
            <person name="Matsutani M."/>
            <person name="Takabe S."/>
            <person name="Matsushita K."/>
            <person name="Azuma Y."/>
        </authorList>
    </citation>
    <scope>NUCLEOTIDE SEQUENCE [LARGE SCALE GENOMIC DNA]</scope>
    <source>
        <strain evidence="2 3">MB58</strain>
    </source>
</reference>